<evidence type="ECO:0000256" key="2">
    <source>
        <dbReference type="ARBA" id="ARBA00022448"/>
    </source>
</evidence>
<feature type="transmembrane region" description="Helical" evidence="8">
    <location>
        <begin position="63"/>
        <end position="82"/>
    </location>
</feature>
<keyword evidence="4 7" id="KW-0812">Transmembrane</keyword>
<keyword evidence="2" id="KW-0813">Transport</keyword>
<comment type="subcellular location">
    <subcellularLocation>
        <location evidence="1 7">Cell membrane</location>
        <topology evidence="1 7">Multi-pass membrane protein</topology>
    </subcellularLocation>
</comment>
<evidence type="ECO:0000256" key="3">
    <source>
        <dbReference type="ARBA" id="ARBA00022475"/>
    </source>
</evidence>
<dbReference type="PANTHER" id="PTHR30561">
    <property type="entry name" value="SMR FAMILY PROTON-DEPENDENT DRUG EFFLUX TRANSPORTER SUGE"/>
    <property type="match status" value="1"/>
</dbReference>
<dbReference type="InterPro" id="IPR045324">
    <property type="entry name" value="Small_multidrug_res"/>
</dbReference>
<evidence type="ECO:0000256" key="5">
    <source>
        <dbReference type="ARBA" id="ARBA00022989"/>
    </source>
</evidence>
<evidence type="ECO:0000313" key="9">
    <source>
        <dbReference type="EMBL" id="GAA4431231.1"/>
    </source>
</evidence>
<dbReference type="Pfam" id="PF00893">
    <property type="entry name" value="Multi_Drug_Res"/>
    <property type="match status" value="1"/>
</dbReference>
<evidence type="ECO:0000313" key="10">
    <source>
        <dbReference type="Proteomes" id="UP001500622"/>
    </source>
</evidence>
<sequence>MALRGAVDDPGWIPVVVAGYLASFTLLGLTLRERLPIGVAYGIWGATGVALTALLGTLLFDEVLSPTAIAGIALIVVGVVLVESGSHRAQLADHGARRLEGETT</sequence>
<evidence type="ECO:0000256" key="4">
    <source>
        <dbReference type="ARBA" id="ARBA00022692"/>
    </source>
</evidence>
<keyword evidence="5 8" id="KW-1133">Transmembrane helix</keyword>
<feature type="transmembrane region" description="Helical" evidence="8">
    <location>
        <begin position="12"/>
        <end position="31"/>
    </location>
</feature>
<keyword evidence="6 8" id="KW-0472">Membrane</keyword>
<reference evidence="10" key="1">
    <citation type="journal article" date="2019" name="Int. J. Syst. Evol. Microbiol.">
        <title>The Global Catalogue of Microorganisms (GCM) 10K type strain sequencing project: providing services to taxonomists for standard genome sequencing and annotation.</title>
        <authorList>
            <consortium name="The Broad Institute Genomics Platform"/>
            <consortium name="The Broad Institute Genome Sequencing Center for Infectious Disease"/>
            <person name="Wu L."/>
            <person name="Ma J."/>
        </authorList>
    </citation>
    <scope>NUCLEOTIDE SEQUENCE [LARGE SCALE GENOMIC DNA]</scope>
    <source>
        <strain evidence="10">JCM 17810</strain>
    </source>
</reference>
<evidence type="ECO:0000256" key="7">
    <source>
        <dbReference type="RuleBase" id="RU003942"/>
    </source>
</evidence>
<proteinExistence type="inferred from homology"/>
<dbReference type="InterPro" id="IPR037185">
    <property type="entry name" value="EmrE-like"/>
</dbReference>
<dbReference type="SUPFAM" id="SSF103481">
    <property type="entry name" value="Multidrug resistance efflux transporter EmrE"/>
    <property type="match status" value="1"/>
</dbReference>
<dbReference type="InterPro" id="IPR000390">
    <property type="entry name" value="Small_drug/metabolite_transptr"/>
</dbReference>
<keyword evidence="10" id="KW-1185">Reference proteome</keyword>
<dbReference type="EMBL" id="BAABGN010000013">
    <property type="protein sequence ID" value="GAA4431231.1"/>
    <property type="molecule type" value="Genomic_DNA"/>
</dbReference>
<protein>
    <submittedName>
        <fullName evidence="9">SMR family transporter</fullName>
    </submittedName>
</protein>
<comment type="similarity">
    <text evidence="7">Belongs to the drug/metabolite transporter (DMT) superfamily. Small multidrug resistance (SMR) (TC 2.A.7.1) family.</text>
</comment>
<evidence type="ECO:0000256" key="1">
    <source>
        <dbReference type="ARBA" id="ARBA00004651"/>
    </source>
</evidence>
<dbReference type="Proteomes" id="UP001500622">
    <property type="component" value="Unassembled WGS sequence"/>
</dbReference>
<accession>A0ABP8LKW5</accession>
<evidence type="ECO:0000256" key="8">
    <source>
        <dbReference type="SAM" id="Phobius"/>
    </source>
</evidence>
<dbReference type="PANTHER" id="PTHR30561:SF1">
    <property type="entry name" value="MULTIDRUG TRANSPORTER EMRE"/>
    <property type="match status" value="1"/>
</dbReference>
<gene>
    <name evidence="9" type="ORF">GCM10023169_35550</name>
</gene>
<keyword evidence="3" id="KW-1003">Cell membrane</keyword>
<evidence type="ECO:0000256" key="6">
    <source>
        <dbReference type="ARBA" id="ARBA00023136"/>
    </source>
</evidence>
<dbReference type="Gene3D" id="1.10.3730.20">
    <property type="match status" value="1"/>
</dbReference>
<organism evidence="9 10">
    <name type="scientific">Georgenia halophila</name>
    <dbReference type="NCBI Taxonomy" id="620889"/>
    <lineage>
        <taxon>Bacteria</taxon>
        <taxon>Bacillati</taxon>
        <taxon>Actinomycetota</taxon>
        <taxon>Actinomycetes</taxon>
        <taxon>Micrococcales</taxon>
        <taxon>Bogoriellaceae</taxon>
        <taxon>Georgenia</taxon>
    </lineage>
</organism>
<feature type="transmembrane region" description="Helical" evidence="8">
    <location>
        <begin position="38"/>
        <end position="57"/>
    </location>
</feature>
<name>A0ABP8LKW5_9MICO</name>
<comment type="caution">
    <text evidence="9">The sequence shown here is derived from an EMBL/GenBank/DDBJ whole genome shotgun (WGS) entry which is preliminary data.</text>
</comment>